<accession>M1DH96</accession>
<proteinExistence type="predicted"/>
<dbReference type="Proteomes" id="UP000011115">
    <property type="component" value="Unassembled WGS sequence"/>
</dbReference>
<reference evidence="3" key="1">
    <citation type="journal article" date="2011" name="Nature">
        <title>Genome sequence and analysis of the tuber crop potato.</title>
        <authorList>
            <consortium name="The Potato Genome Sequencing Consortium"/>
        </authorList>
    </citation>
    <scope>NUCLEOTIDE SEQUENCE [LARGE SCALE GENOMIC DNA]</scope>
    <source>
        <strain evidence="3">cv. DM1-3 516 R44</strain>
    </source>
</reference>
<keyword evidence="3" id="KW-1185">Reference proteome</keyword>
<evidence type="ECO:0000313" key="2">
    <source>
        <dbReference type="EnsemblPlants" id="PGSC0003DMT400089022"/>
    </source>
</evidence>
<protein>
    <submittedName>
        <fullName evidence="2">Uncharacterized protein</fullName>
    </submittedName>
</protein>
<sequence length="115" mass="12732">MTLTEQLMRPSTDRRSILAGRQFAAETWCWGSRSIDPGPWTVVPPMDLTKTGEEKKGEPRRGSRGENRTTTHHPGRGSHPAGHAGPQSPPRVVEPNPTRSIKRAVKSIQYNPNSL</sequence>
<feature type="region of interest" description="Disordered" evidence="1">
    <location>
        <begin position="32"/>
        <end position="115"/>
    </location>
</feature>
<dbReference type="Gramene" id="PGSC0003DMT400089022">
    <property type="protein sequence ID" value="PGSC0003DMT400089022"/>
    <property type="gene ID" value="PGSC0003DMG400038593"/>
</dbReference>
<feature type="compositionally biased region" description="Basic and acidic residues" evidence="1">
    <location>
        <begin position="50"/>
        <end position="69"/>
    </location>
</feature>
<reference evidence="2" key="2">
    <citation type="submission" date="2015-06" db="UniProtKB">
        <authorList>
            <consortium name="EnsemblPlants"/>
        </authorList>
    </citation>
    <scope>IDENTIFICATION</scope>
    <source>
        <strain evidence="2">DM1-3 516 R44</strain>
    </source>
</reference>
<dbReference type="HOGENOM" id="CLU_2113205_0_0_1"/>
<name>M1DH96_SOLTU</name>
<evidence type="ECO:0000313" key="3">
    <source>
        <dbReference type="Proteomes" id="UP000011115"/>
    </source>
</evidence>
<organism evidence="2 3">
    <name type="scientific">Solanum tuberosum</name>
    <name type="common">Potato</name>
    <dbReference type="NCBI Taxonomy" id="4113"/>
    <lineage>
        <taxon>Eukaryota</taxon>
        <taxon>Viridiplantae</taxon>
        <taxon>Streptophyta</taxon>
        <taxon>Embryophyta</taxon>
        <taxon>Tracheophyta</taxon>
        <taxon>Spermatophyta</taxon>
        <taxon>Magnoliopsida</taxon>
        <taxon>eudicotyledons</taxon>
        <taxon>Gunneridae</taxon>
        <taxon>Pentapetalae</taxon>
        <taxon>asterids</taxon>
        <taxon>lamiids</taxon>
        <taxon>Solanales</taxon>
        <taxon>Solanaceae</taxon>
        <taxon>Solanoideae</taxon>
        <taxon>Solaneae</taxon>
        <taxon>Solanum</taxon>
    </lineage>
</organism>
<dbReference type="PaxDb" id="4113-PGSC0003DMT400089022"/>
<dbReference type="AlphaFoldDB" id="M1DH96"/>
<evidence type="ECO:0000256" key="1">
    <source>
        <dbReference type="SAM" id="MobiDB-lite"/>
    </source>
</evidence>
<dbReference type="EnsemblPlants" id="PGSC0003DMT400089022">
    <property type="protein sequence ID" value="PGSC0003DMT400089022"/>
    <property type="gene ID" value="PGSC0003DMG400038593"/>
</dbReference>
<dbReference type="InParanoid" id="M1DH96"/>